<gene>
    <name evidence="3" type="ORF">A359_02610</name>
</gene>
<protein>
    <submittedName>
        <fullName evidence="3">Uncharacterized protein</fullName>
    </submittedName>
</protein>
<evidence type="ECO:0000256" key="2">
    <source>
        <dbReference type="SAM" id="Phobius"/>
    </source>
</evidence>
<keyword evidence="1" id="KW-0175">Coiled coil</keyword>
<accession>J3TF39</accession>
<dbReference type="AlphaFoldDB" id="J3TF39"/>
<evidence type="ECO:0000313" key="3">
    <source>
        <dbReference type="EMBL" id="AFP84662.1"/>
    </source>
</evidence>
<dbReference type="HOGENOM" id="CLU_2755571_0_0_6"/>
<name>J3TF39_9ENTR</name>
<evidence type="ECO:0000313" key="4">
    <source>
        <dbReference type="Proteomes" id="UP000003936"/>
    </source>
</evidence>
<evidence type="ECO:0000256" key="1">
    <source>
        <dbReference type="SAM" id="Coils"/>
    </source>
</evidence>
<keyword evidence="2" id="KW-0472">Membrane</keyword>
<dbReference type="Proteomes" id="UP000003936">
    <property type="component" value="Chromosome"/>
</dbReference>
<keyword evidence="2" id="KW-0812">Transmembrane</keyword>
<keyword evidence="2" id="KW-1133">Transmembrane helix</keyword>
<reference evidence="3 4" key="1">
    <citation type="journal article" date="2012" name="Mol. Biol. Evol.">
        <title>Genome reduction and co-evolution between the primary and secondary bacterial symbionts of psyllids.</title>
        <authorList>
            <person name="Sloan D.B."/>
            <person name="Moran N.A."/>
        </authorList>
    </citation>
    <scope>NUCLEOTIDE SEQUENCE [LARGE SCALE GENOMIC DNA]</scope>
    <source>
        <strain evidence="3">Ceuc_S</strain>
    </source>
</reference>
<keyword evidence="4" id="KW-1185">Reference proteome</keyword>
<dbReference type="EMBL" id="CP003546">
    <property type="protein sequence ID" value="AFP84662.1"/>
    <property type="molecule type" value="Genomic_DNA"/>
</dbReference>
<feature type="coiled-coil region" evidence="1">
    <location>
        <begin position="1"/>
        <end position="28"/>
    </location>
</feature>
<organism evidence="3 4">
    <name type="scientific">secondary endosymbiont of Ctenarytaina eucalypti</name>
    <dbReference type="NCBI Taxonomy" id="1199245"/>
    <lineage>
        <taxon>Bacteria</taxon>
        <taxon>Pseudomonadati</taxon>
        <taxon>Pseudomonadota</taxon>
        <taxon>Gammaproteobacteria</taxon>
        <taxon>Enterobacterales</taxon>
        <taxon>Enterobacteriaceae</taxon>
        <taxon>aphid secondary symbionts</taxon>
    </lineage>
</organism>
<feature type="transmembrane region" description="Helical" evidence="2">
    <location>
        <begin position="41"/>
        <end position="60"/>
    </location>
</feature>
<dbReference type="KEGG" id="sect:A359_02610"/>
<proteinExistence type="predicted"/>
<sequence>MATAESVINALMEQHQALKKSCTIAENEWAQRGRAELDDKLLIIIIQYFIFHDGLVRLLLRTILRFVEKR</sequence>